<organism evidence="1">
    <name type="scientific">Caulobacter sp. 73W</name>
    <dbReference type="NCBI Taxonomy" id="3161137"/>
    <lineage>
        <taxon>Bacteria</taxon>
        <taxon>Pseudomonadati</taxon>
        <taxon>Pseudomonadota</taxon>
        <taxon>Alphaproteobacteria</taxon>
        <taxon>Caulobacterales</taxon>
        <taxon>Caulobacteraceae</taxon>
        <taxon>Caulobacter</taxon>
    </lineage>
</organism>
<evidence type="ECO:0008006" key="2">
    <source>
        <dbReference type="Google" id="ProtNLM"/>
    </source>
</evidence>
<dbReference type="EMBL" id="CP158375">
    <property type="protein sequence ID" value="XDO95498.1"/>
    <property type="molecule type" value="Genomic_DNA"/>
</dbReference>
<proteinExistence type="predicted"/>
<gene>
    <name evidence="1" type="ORF">ABOZ73_11815</name>
</gene>
<dbReference type="Gene3D" id="1.10.10.10">
    <property type="entry name" value="Winged helix-like DNA-binding domain superfamily/Winged helix DNA-binding domain"/>
    <property type="match status" value="1"/>
</dbReference>
<dbReference type="InterPro" id="IPR036388">
    <property type="entry name" value="WH-like_DNA-bd_sf"/>
</dbReference>
<name>A0AB39KPY6_9CAUL</name>
<sequence>MSETQSNEELIAWAQTLEGYARDWDETFDKRPGYFTQEFWYLLVGCMIADWRGKPMTVSAACQFMKSGSSRTREERIKRAVSDGFLSKEKAGDDGRAAIVRPTPRLEAMMRGHLERTLKMVREAV</sequence>
<reference evidence="1" key="1">
    <citation type="submission" date="2024-06" db="EMBL/GenBank/DDBJ databases">
        <title>Caulobacter inopinatus, sp. nov.</title>
        <authorList>
            <person name="Donachie S.P."/>
        </authorList>
    </citation>
    <scope>NUCLEOTIDE SEQUENCE</scope>
    <source>
        <strain evidence="1">73W</strain>
    </source>
</reference>
<protein>
    <recommendedName>
        <fullName evidence="2">MarR family transcriptional regulator</fullName>
    </recommendedName>
</protein>
<dbReference type="RefSeq" id="WP_369058347.1">
    <property type="nucleotide sequence ID" value="NZ_CP158375.1"/>
</dbReference>
<evidence type="ECO:0000313" key="1">
    <source>
        <dbReference type="EMBL" id="XDO95498.1"/>
    </source>
</evidence>
<accession>A0AB39KPY6</accession>
<dbReference type="AlphaFoldDB" id="A0AB39KPY6"/>